<feature type="domain" description="DUF7373" evidence="2">
    <location>
        <begin position="24"/>
        <end position="212"/>
    </location>
</feature>
<reference evidence="4" key="1">
    <citation type="submission" date="2022-10" db="EMBL/GenBank/DDBJ databases">
        <title>The complete genomes of actinobacterial strains from the NBC collection.</title>
        <authorList>
            <person name="Joergensen T.S."/>
            <person name="Alvarez Arevalo M."/>
            <person name="Sterndorff E.B."/>
            <person name="Faurdal D."/>
            <person name="Vuksanovic O."/>
            <person name="Mourched A.-S."/>
            <person name="Charusanti P."/>
            <person name="Shaw S."/>
            <person name="Blin K."/>
            <person name="Weber T."/>
        </authorList>
    </citation>
    <scope>NUCLEOTIDE SEQUENCE</scope>
    <source>
        <strain evidence="4">NBC_01482</strain>
    </source>
</reference>
<evidence type="ECO:0000259" key="2">
    <source>
        <dbReference type="Pfam" id="PF24088"/>
    </source>
</evidence>
<feature type="domain" description="DUF7373" evidence="3">
    <location>
        <begin position="218"/>
        <end position="369"/>
    </location>
</feature>
<accession>A0ABZ1Z6B9</accession>
<dbReference type="Pfam" id="PF24092">
    <property type="entry name" value="DUF7373_C"/>
    <property type="match status" value="1"/>
</dbReference>
<name>A0ABZ1Z6B9_9NOCA</name>
<dbReference type="InterPro" id="IPR056463">
    <property type="entry name" value="DUF7373_C"/>
</dbReference>
<sequence>MSPVDISALKPGPYSPEPTAYDPDNSSIAELRTVEAQRLFNYLVHSYEIDSDITVLGDIKVFTSGDQMVQTSTFPETYRAAANDNNLLLGVYVSRINESLRSRKKLIISVLRFPTDAASKKAVTDFDQVANASPGRHPIPIQNHPDAKASSADDITGISFIAHGPYVVMTNVGIPEPNQSALAGIFSKTIDKQIANLDQTKPTPLDDVLDLPFDPDSMMRRALPKASDYSDPFIDDWDFGPYQPAGELHFERNPVEVAKAFEDSGVDLVARRSAIVYRTRDLPAAFRLQTALVKAGKDDEVLDSPPGLPDVRCVKLDKSDPFRMFDSLCAVVFGRYVAVVQSRKAISAARVDVALNQRAAAEYAVLAKSEG</sequence>
<dbReference type="RefSeq" id="WP_329415691.1">
    <property type="nucleotide sequence ID" value="NZ_CP109441.1"/>
</dbReference>
<proteinExistence type="predicted"/>
<evidence type="ECO:0000259" key="3">
    <source>
        <dbReference type="Pfam" id="PF24092"/>
    </source>
</evidence>
<gene>
    <name evidence="4" type="ORF">OG563_23225</name>
</gene>
<dbReference type="InterPro" id="IPR055797">
    <property type="entry name" value="DUF7373"/>
</dbReference>
<dbReference type="EMBL" id="CP109441">
    <property type="protein sequence ID" value="WUV50851.1"/>
    <property type="molecule type" value="Genomic_DNA"/>
</dbReference>
<dbReference type="Proteomes" id="UP001432062">
    <property type="component" value="Chromosome"/>
</dbReference>
<protein>
    <submittedName>
        <fullName evidence="4">Uncharacterized protein</fullName>
    </submittedName>
</protein>
<organism evidence="4 5">
    <name type="scientific">Nocardia vinacea</name>
    <dbReference type="NCBI Taxonomy" id="96468"/>
    <lineage>
        <taxon>Bacteria</taxon>
        <taxon>Bacillati</taxon>
        <taxon>Actinomycetota</taxon>
        <taxon>Actinomycetes</taxon>
        <taxon>Mycobacteriales</taxon>
        <taxon>Nocardiaceae</taxon>
        <taxon>Nocardia</taxon>
    </lineage>
</organism>
<dbReference type="Pfam" id="PF24088">
    <property type="entry name" value="DUF7373"/>
    <property type="match status" value="1"/>
</dbReference>
<evidence type="ECO:0000313" key="4">
    <source>
        <dbReference type="EMBL" id="WUV50851.1"/>
    </source>
</evidence>
<evidence type="ECO:0000256" key="1">
    <source>
        <dbReference type="SAM" id="MobiDB-lite"/>
    </source>
</evidence>
<evidence type="ECO:0000313" key="5">
    <source>
        <dbReference type="Proteomes" id="UP001432062"/>
    </source>
</evidence>
<feature type="region of interest" description="Disordered" evidence="1">
    <location>
        <begin position="1"/>
        <end position="22"/>
    </location>
</feature>
<keyword evidence="5" id="KW-1185">Reference proteome</keyword>